<protein>
    <submittedName>
        <fullName evidence="3">Acetyltransferase-like isoleucine patch superfamily enzyme</fullName>
    </submittedName>
</protein>
<evidence type="ECO:0000256" key="1">
    <source>
        <dbReference type="ARBA" id="ARBA00007274"/>
    </source>
</evidence>
<keyword evidence="4" id="KW-1185">Reference proteome</keyword>
<dbReference type="GO" id="GO:0008374">
    <property type="term" value="F:O-acyltransferase activity"/>
    <property type="evidence" value="ECO:0007669"/>
    <property type="project" value="TreeGrafter"/>
</dbReference>
<dbReference type="Proteomes" id="UP000568050">
    <property type="component" value="Unassembled WGS sequence"/>
</dbReference>
<comment type="similarity">
    <text evidence="1">Belongs to the transferase hexapeptide repeat family.</text>
</comment>
<dbReference type="SUPFAM" id="SSF51161">
    <property type="entry name" value="Trimeric LpxA-like enzymes"/>
    <property type="match status" value="1"/>
</dbReference>
<dbReference type="RefSeq" id="WP_183376776.1">
    <property type="nucleotide sequence ID" value="NZ_CBCSFZ010000011.1"/>
</dbReference>
<sequence length="97" mass="9837">MPRFLHLLRDRVRETLAHVASGPATRRAADGAHRPIHMGAGTWIGAGAIIFPGVTIGPGSIVGAGAVVTKDAPANTVIAGVPARPIRELDKGGSTSA</sequence>
<dbReference type="InterPro" id="IPR011004">
    <property type="entry name" value="Trimer_LpxA-like_sf"/>
</dbReference>
<dbReference type="PANTHER" id="PTHR23416:SF23">
    <property type="entry name" value="ACETYLTRANSFERASE C18B11.09C-RELATED"/>
    <property type="match status" value="1"/>
</dbReference>
<dbReference type="PANTHER" id="PTHR23416">
    <property type="entry name" value="SIALIC ACID SYNTHASE-RELATED"/>
    <property type="match status" value="1"/>
</dbReference>
<evidence type="ECO:0000313" key="4">
    <source>
        <dbReference type="Proteomes" id="UP000568050"/>
    </source>
</evidence>
<organism evidence="3 4">
    <name type="scientific">Helcobacillus massiliensis</name>
    <dbReference type="NCBI Taxonomy" id="521392"/>
    <lineage>
        <taxon>Bacteria</taxon>
        <taxon>Bacillati</taxon>
        <taxon>Actinomycetota</taxon>
        <taxon>Actinomycetes</taxon>
        <taxon>Micrococcales</taxon>
        <taxon>Dermabacteraceae</taxon>
        <taxon>Helcobacillus</taxon>
    </lineage>
</organism>
<gene>
    <name evidence="3" type="ORF">FHX50_001822</name>
</gene>
<evidence type="ECO:0000256" key="2">
    <source>
        <dbReference type="ARBA" id="ARBA00022679"/>
    </source>
</evidence>
<dbReference type="InterPro" id="IPR051159">
    <property type="entry name" value="Hexapeptide_acetyltransf"/>
</dbReference>
<keyword evidence="2 3" id="KW-0808">Transferase</keyword>
<dbReference type="InterPro" id="IPR001451">
    <property type="entry name" value="Hexapep"/>
</dbReference>
<dbReference type="AlphaFoldDB" id="A0A839QUW9"/>
<accession>A0A839QUW9</accession>
<reference evidence="3 4" key="1">
    <citation type="submission" date="2020-08" db="EMBL/GenBank/DDBJ databases">
        <title>Sequencing the genomes of 1000 actinobacteria strains.</title>
        <authorList>
            <person name="Klenk H.-P."/>
        </authorList>
    </citation>
    <scope>NUCLEOTIDE SEQUENCE [LARGE SCALE GENOMIC DNA]</scope>
    <source>
        <strain evidence="3 4">DSM 23040</strain>
    </source>
</reference>
<dbReference type="Gene3D" id="2.160.10.10">
    <property type="entry name" value="Hexapeptide repeat proteins"/>
    <property type="match status" value="1"/>
</dbReference>
<evidence type="ECO:0000313" key="3">
    <source>
        <dbReference type="EMBL" id="MBB3023525.1"/>
    </source>
</evidence>
<dbReference type="Pfam" id="PF00132">
    <property type="entry name" value="Hexapep"/>
    <property type="match status" value="1"/>
</dbReference>
<name>A0A839QUW9_9MICO</name>
<comment type="caution">
    <text evidence="3">The sequence shown here is derived from an EMBL/GenBank/DDBJ whole genome shotgun (WGS) entry which is preliminary data.</text>
</comment>
<dbReference type="EMBL" id="JACHWP010000006">
    <property type="protein sequence ID" value="MBB3023525.1"/>
    <property type="molecule type" value="Genomic_DNA"/>
</dbReference>
<proteinExistence type="inferred from homology"/>